<comment type="caution">
    <text evidence="2">The sequence shown here is derived from an EMBL/GenBank/DDBJ whole genome shotgun (WGS) entry which is preliminary data.</text>
</comment>
<dbReference type="SUPFAM" id="SSF51197">
    <property type="entry name" value="Clavaminate synthase-like"/>
    <property type="match status" value="1"/>
</dbReference>
<accession>A0ABQ8KJ12</accession>
<feature type="domain" description="JmjC" evidence="1">
    <location>
        <begin position="143"/>
        <end position="334"/>
    </location>
</feature>
<sequence length="334" mass="37175">MFSKTFSRSFRQSTTGRHVFRRRIASQHTDAADVTLKEHCVQAAPVPPLTIDIDSPQEFLRHATSSDSIPLHIHRPSSTGKSRAHELLRRLREAEDRIIDVELGRYDDATAGSFEHISLPLGQYLNWIESDQSNGGKVAGRQLYLAQWRASDDIPALAQLIQPPPLLAPLLKDVPVKADLYQTSFFIGPAGAVTPLHYDPYFNLYHLYASANPERHAKHIFLLPPHASEFVKRADGQHALRNTSSIGLSLATSQNGDAFAIMAAPDTPGRSVEAMSTSGFCCILREGETLFIPKGWWHRVENVVLGHDQQPSNSGWTAGIGWWWLPRANPSRIP</sequence>
<keyword evidence="3" id="KW-1185">Reference proteome</keyword>
<name>A0ABQ8KJ12_9APHY</name>
<dbReference type="GeneID" id="72009513"/>
<dbReference type="PANTHER" id="PTHR12461:SF105">
    <property type="entry name" value="HYPOXIA-INDUCIBLE FACTOR 1-ALPHA INHIBITOR"/>
    <property type="match status" value="1"/>
</dbReference>
<evidence type="ECO:0000313" key="2">
    <source>
        <dbReference type="EMBL" id="KAH9837958.1"/>
    </source>
</evidence>
<reference evidence="2 3" key="1">
    <citation type="journal article" date="2021" name="Environ. Microbiol.">
        <title>Gene family expansions and transcriptome signatures uncover fungal adaptations to wood decay.</title>
        <authorList>
            <person name="Hage H."/>
            <person name="Miyauchi S."/>
            <person name="Viragh M."/>
            <person name="Drula E."/>
            <person name="Min B."/>
            <person name="Chaduli D."/>
            <person name="Navarro D."/>
            <person name="Favel A."/>
            <person name="Norest M."/>
            <person name="Lesage-Meessen L."/>
            <person name="Balint B."/>
            <person name="Merenyi Z."/>
            <person name="de Eugenio L."/>
            <person name="Morin E."/>
            <person name="Martinez A.T."/>
            <person name="Baldrian P."/>
            <person name="Stursova M."/>
            <person name="Martinez M.J."/>
            <person name="Novotny C."/>
            <person name="Magnuson J.K."/>
            <person name="Spatafora J.W."/>
            <person name="Maurice S."/>
            <person name="Pangilinan J."/>
            <person name="Andreopoulos W."/>
            <person name="LaButti K."/>
            <person name="Hundley H."/>
            <person name="Na H."/>
            <person name="Kuo A."/>
            <person name="Barry K."/>
            <person name="Lipzen A."/>
            <person name="Henrissat B."/>
            <person name="Riley R."/>
            <person name="Ahrendt S."/>
            <person name="Nagy L.G."/>
            <person name="Grigoriev I.V."/>
            <person name="Martin F."/>
            <person name="Rosso M.N."/>
        </authorList>
    </citation>
    <scope>NUCLEOTIDE SEQUENCE [LARGE SCALE GENOMIC DNA]</scope>
    <source>
        <strain evidence="2 3">CIRM-BRFM 1785</strain>
    </source>
</reference>
<dbReference type="EMBL" id="JADCUA010000008">
    <property type="protein sequence ID" value="KAH9837958.1"/>
    <property type="molecule type" value="Genomic_DNA"/>
</dbReference>
<dbReference type="Gene3D" id="2.60.120.650">
    <property type="entry name" value="Cupin"/>
    <property type="match status" value="1"/>
</dbReference>
<dbReference type="PROSITE" id="PS51184">
    <property type="entry name" value="JMJC"/>
    <property type="match status" value="1"/>
</dbReference>
<dbReference type="Pfam" id="PF13621">
    <property type="entry name" value="Cupin_8"/>
    <property type="match status" value="1"/>
</dbReference>
<dbReference type="InterPro" id="IPR003347">
    <property type="entry name" value="JmjC_dom"/>
</dbReference>
<organism evidence="2 3">
    <name type="scientific">Rhodofomes roseus</name>
    <dbReference type="NCBI Taxonomy" id="34475"/>
    <lineage>
        <taxon>Eukaryota</taxon>
        <taxon>Fungi</taxon>
        <taxon>Dikarya</taxon>
        <taxon>Basidiomycota</taxon>
        <taxon>Agaricomycotina</taxon>
        <taxon>Agaricomycetes</taxon>
        <taxon>Polyporales</taxon>
        <taxon>Rhodofomes</taxon>
    </lineage>
</organism>
<evidence type="ECO:0000259" key="1">
    <source>
        <dbReference type="PROSITE" id="PS51184"/>
    </source>
</evidence>
<dbReference type="Proteomes" id="UP000814176">
    <property type="component" value="Unassembled WGS sequence"/>
</dbReference>
<dbReference type="SMART" id="SM00558">
    <property type="entry name" value="JmjC"/>
    <property type="match status" value="1"/>
</dbReference>
<dbReference type="InterPro" id="IPR041667">
    <property type="entry name" value="Cupin_8"/>
</dbReference>
<dbReference type="PANTHER" id="PTHR12461">
    <property type="entry name" value="HYPOXIA-INDUCIBLE FACTOR 1 ALPHA INHIBITOR-RELATED"/>
    <property type="match status" value="1"/>
</dbReference>
<gene>
    <name evidence="2" type="ORF">C8Q71DRAFT_898841</name>
</gene>
<evidence type="ECO:0000313" key="3">
    <source>
        <dbReference type="Proteomes" id="UP000814176"/>
    </source>
</evidence>
<proteinExistence type="predicted"/>
<dbReference type="RefSeq" id="XP_047779996.1">
    <property type="nucleotide sequence ID" value="XM_047928781.1"/>
</dbReference>
<protein>
    <submittedName>
        <fullName evidence="2">Clavaminate synthase-like protein</fullName>
    </submittedName>
</protein>